<feature type="non-terminal residue" evidence="2">
    <location>
        <position position="55"/>
    </location>
</feature>
<dbReference type="RefSeq" id="WP_159432323.1">
    <property type="nucleotide sequence ID" value="NZ_FQWY01000029.1"/>
</dbReference>
<reference evidence="3" key="1">
    <citation type="submission" date="2016-11" db="EMBL/GenBank/DDBJ databases">
        <authorList>
            <person name="Varghese N."/>
            <person name="Submissions S."/>
        </authorList>
    </citation>
    <scope>NUCLEOTIDE SEQUENCE [LARGE SCALE GENOMIC DNA]</scope>
    <source>
        <strain evidence="3">DSM 11003</strain>
    </source>
</reference>
<dbReference type="InterPro" id="IPR021027">
    <property type="entry name" value="Transposase_put_HTH"/>
</dbReference>
<dbReference type="AlphaFoldDB" id="A0A1M5Q2H9"/>
<dbReference type="Proteomes" id="UP000242329">
    <property type="component" value="Unassembled WGS sequence"/>
</dbReference>
<dbReference type="Pfam" id="PF12323">
    <property type="entry name" value="HTH_OrfB_IS605"/>
    <property type="match status" value="1"/>
</dbReference>
<organism evidence="2 3">
    <name type="scientific">Thermosyntropha lipolytica DSM 11003</name>
    <dbReference type="NCBI Taxonomy" id="1123382"/>
    <lineage>
        <taxon>Bacteria</taxon>
        <taxon>Bacillati</taxon>
        <taxon>Bacillota</taxon>
        <taxon>Clostridia</taxon>
        <taxon>Eubacteriales</taxon>
        <taxon>Syntrophomonadaceae</taxon>
        <taxon>Thermosyntropha</taxon>
    </lineage>
</organism>
<dbReference type="STRING" id="1123382.SAMN02745221_01629"/>
<dbReference type="EMBL" id="FQWY01000029">
    <property type="protein sequence ID" value="SHH07929.1"/>
    <property type="molecule type" value="Genomic_DNA"/>
</dbReference>
<proteinExistence type="predicted"/>
<dbReference type="OrthoDB" id="1551477at2"/>
<protein>
    <submittedName>
        <fullName evidence="2">Helix-turn-helix domain-containing protein</fullName>
    </submittedName>
</protein>
<feature type="domain" description="Transposase putative helix-turn-helix" evidence="1">
    <location>
        <begin position="1"/>
        <end position="48"/>
    </location>
</feature>
<accession>A0A1M5Q2H9</accession>
<evidence type="ECO:0000259" key="1">
    <source>
        <dbReference type="Pfam" id="PF12323"/>
    </source>
</evidence>
<keyword evidence="3" id="KW-1185">Reference proteome</keyword>
<sequence length="55" mass="6659">MLVNKAYRYELKPNQEQLTLLKKHAGCARFAWNWGLAERIRLWEEEKKRTNAIEL</sequence>
<name>A0A1M5Q2H9_9FIRM</name>
<evidence type="ECO:0000313" key="2">
    <source>
        <dbReference type="EMBL" id="SHH07929.1"/>
    </source>
</evidence>
<evidence type="ECO:0000313" key="3">
    <source>
        <dbReference type="Proteomes" id="UP000242329"/>
    </source>
</evidence>
<gene>
    <name evidence="2" type="ORF">SAMN02745221_01629</name>
</gene>